<name>A0A6B9Q439_9VIRU</name>
<proteinExistence type="predicted"/>
<feature type="coiled-coil region" evidence="1">
    <location>
        <begin position="15"/>
        <end position="45"/>
    </location>
</feature>
<evidence type="ECO:0000313" key="2">
    <source>
        <dbReference type="EMBL" id="QHD64743.1"/>
    </source>
</evidence>
<accession>A0A6B9Q439</accession>
<keyword evidence="1" id="KW-0175">Coiled coil</keyword>
<evidence type="ECO:0000256" key="1">
    <source>
        <dbReference type="SAM" id="Coils"/>
    </source>
</evidence>
<reference evidence="2" key="1">
    <citation type="journal article" date="2020" name="Virus Evol.">
        <title>Analysis of the virome associated to grapevine downy mildew lesions reveals new mycovirus lineages.</title>
        <authorList>
            <person name="Chiapello M."/>
            <person name="Rodriguez-Romero J."/>
            <person name="Ayllon M.A."/>
            <person name="Turina M."/>
        </authorList>
    </citation>
    <scope>NUCLEOTIDE SEQUENCE</scope>
    <source>
        <strain evidence="2">DMG-E-DN28538</strain>
    </source>
</reference>
<dbReference type="EMBL" id="MN551111">
    <property type="protein sequence ID" value="QHD64743.1"/>
    <property type="molecule type" value="Genomic_RNA"/>
</dbReference>
<organism evidence="2">
    <name type="scientific">Plasmopara viticola lesion associated dicistro-like virus 1</name>
    <dbReference type="NCBI Taxonomy" id="2692084"/>
    <lineage>
        <taxon>Viruses</taxon>
        <taxon>Riboviria</taxon>
        <taxon>Orthornavirae</taxon>
        <taxon>Pisuviricota</taxon>
        <taxon>Pisoniviricetes</taxon>
        <taxon>Picornavirales</taxon>
        <taxon>Dicistroviridae</taxon>
    </lineage>
</organism>
<sequence>MESQTQKPLNSKSILTMAQKAMQDMESLVKDMRQARTNVNRLVQTAPTDKPVFLVAASMQAEAKFRQARTGLNLWTQKHFRGGEEWSDQPEQMDQCEPEEKLNLGHCHLVEMVEGGHLHSCKQMTCQHFSTKVTGIYPEFNNGHDELGVVGEGEMIWTCPDSSCRHLRRQGGEDEVDFSPRRAQLQLFYPYSDESDTDSSSDGGFTEGLRDDVYSIVCREIDDSPNVRRFARADAVDYIRAPNAELHDAVVDAYLRRNMWSDARHWVQVAYPNC</sequence>
<protein>
    <submittedName>
        <fullName evidence="2">ORF3</fullName>
    </submittedName>
</protein>